<dbReference type="Gene3D" id="2.60.120.1440">
    <property type="match status" value="1"/>
</dbReference>
<evidence type="ECO:0000313" key="4">
    <source>
        <dbReference type="Proteomes" id="UP000189674"/>
    </source>
</evidence>
<dbReference type="KEGG" id="alus:STSP2_02001"/>
<dbReference type="AlphaFoldDB" id="A0A1U9NLW9"/>
<dbReference type="STRING" id="1936003.STSP2_02001"/>
<dbReference type="PANTHER" id="PTHR30273:SF2">
    <property type="entry name" value="PROTEIN FECR"/>
    <property type="match status" value="1"/>
</dbReference>
<name>A0A1U9NLW9_9BACT</name>
<sequence length="558" mass="62940">MNTRHEQLKELFDLFEGAREERLTEKEFARLDHLVATDEFSCRLYVKYMNMCSDLRHFEYLDQNCTSEEPCEFCDPKEFNYILRALAAEEKNAEVYEDLAVKDEQEQHVIATVHDYPHEREYAKWPIVTFAVSAAAMLMLAVIILFVPGTPEIVAYVGDSVDTSWQIGHPDQNNMDAMREGSYSLGDGLLEMDFLNGAEVVVEGPASFELSTTSRMKLSAGKMYARVDGSISEFVVETPDGLVVDRGTEFGVNVNPETATTETHVYKGRVDLFADKNATSSKMLSLMGGQAGKVSKGRLQTVSLKREHFKTFVPSEYERYARSLKPAVYWRFEPGAAQSLTDLLDRSRVNIKYKGTIDLVSGPFGPEVPECAAAKLHGDESLISVPAAGIRSGPDERLTQTSYSYSLWIRADKLAPQLILSSTNRAKVRYRLITIDEDGKIAYVWYKTRKDPELASISSKEPLKPTKWYHTVITVDGKGYGQLYINGELQSQLKRLDAQYFAAKFYGNWQLGFNPRLSDEMPQLQSFDGAISEITEYDRILSPVEISKLYKAGIESMN</sequence>
<evidence type="ECO:0000313" key="3">
    <source>
        <dbReference type="EMBL" id="AQT68825.1"/>
    </source>
</evidence>
<dbReference type="InterPro" id="IPR006860">
    <property type="entry name" value="FecR"/>
</dbReference>
<dbReference type="PANTHER" id="PTHR30273">
    <property type="entry name" value="PERIPLASMIC SIGNAL SENSOR AND SIGMA FACTOR ACTIVATOR FECR-RELATED"/>
    <property type="match status" value="1"/>
</dbReference>
<dbReference type="InterPro" id="IPR012373">
    <property type="entry name" value="Ferrdict_sens_TM"/>
</dbReference>
<dbReference type="RefSeq" id="WP_146662157.1">
    <property type="nucleotide sequence ID" value="NZ_CP019791.1"/>
</dbReference>
<dbReference type="Gene3D" id="2.60.120.200">
    <property type="match status" value="1"/>
</dbReference>
<dbReference type="SUPFAM" id="SSF49899">
    <property type="entry name" value="Concanavalin A-like lectins/glucanases"/>
    <property type="match status" value="1"/>
</dbReference>
<proteinExistence type="predicted"/>
<reference evidence="4" key="1">
    <citation type="submission" date="2017-02" db="EMBL/GenBank/DDBJ databases">
        <title>Comparative genomics and description of representatives of a novel lineage of planctomycetes thriving in anoxic sediments.</title>
        <authorList>
            <person name="Spring S."/>
            <person name="Bunk B."/>
            <person name="Sproer C."/>
        </authorList>
    </citation>
    <scope>NUCLEOTIDE SEQUENCE [LARGE SCALE GENOMIC DNA]</scope>
    <source>
        <strain evidence="4">ST-NAGAB-D1</strain>
    </source>
</reference>
<dbReference type="GO" id="GO:0016989">
    <property type="term" value="F:sigma factor antagonist activity"/>
    <property type="evidence" value="ECO:0007669"/>
    <property type="project" value="TreeGrafter"/>
</dbReference>
<accession>A0A1U9NLW9</accession>
<feature type="domain" description="FecR protein" evidence="2">
    <location>
        <begin position="213"/>
        <end position="270"/>
    </location>
</feature>
<keyword evidence="1" id="KW-0812">Transmembrane</keyword>
<feature type="transmembrane region" description="Helical" evidence="1">
    <location>
        <begin position="127"/>
        <end position="147"/>
    </location>
</feature>
<organism evidence="3 4">
    <name type="scientific">Anaerohalosphaera lusitana</name>
    <dbReference type="NCBI Taxonomy" id="1936003"/>
    <lineage>
        <taxon>Bacteria</taxon>
        <taxon>Pseudomonadati</taxon>
        <taxon>Planctomycetota</taxon>
        <taxon>Phycisphaerae</taxon>
        <taxon>Sedimentisphaerales</taxon>
        <taxon>Anaerohalosphaeraceae</taxon>
        <taxon>Anaerohalosphaera</taxon>
    </lineage>
</organism>
<dbReference type="EMBL" id="CP019791">
    <property type="protein sequence ID" value="AQT68825.1"/>
    <property type="molecule type" value="Genomic_DNA"/>
</dbReference>
<keyword evidence="1" id="KW-1133">Transmembrane helix</keyword>
<evidence type="ECO:0000256" key="1">
    <source>
        <dbReference type="SAM" id="Phobius"/>
    </source>
</evidence>
<dbReference type="OrthoDB" id="258532at2"/>
<gene>
    <name evidence="3" type="ORF">STSP2_02001</name>
</gene>
<evidence type="ECO:0000259" key="2">
    <source>
        <dbReference type="Pfam" id="PF04773"/>
    </source>
</evidence>
<keyword evidence="1" id="KW-0472">Membrane</keyword>
<dbReference type="InterPro" id="IPR013320">
    <property type="entry name" value="ConA-like_dom_sf"/>
</dbReference>
<keyword evidence="4" id="KW-1185">Reference proteome</keyword>
<dbReference type="Proteomes" id="UP000189674">
    <property type="component" value="Chromosome"/>
</dbReference>
<dbReference type="Pfam" id="PF04773">
    <property type="entry name" value="FecR"/>
    <property type="match status" value="1"/>
</dbReference>
<protein>
    <submittedName>
        <fullName evidence="3">FecR protein</fullName>
    </submittedName>
</protein>
<dbReference type="Pfam" id="PF13385">
    <property type="entry name" value="Laminin_G_3"/>
    <property type="match status" value="1"/>
</dbReference>